<accession>A0A9E7BZG2</accession>
<dbReference type="Proteomes" id="UP001162834">
    <property type="component" value="Chromosome"/>
</dbReference>
<evidence type="ECO:0000313" key="2">
    <source>
        <dbReference type="EMBL" id="UGS34544.1"/>
    </source>
</evidence>
<evidence type="ECO:0000256" key="1">
    <source>
        <dbReference type="SAM" id="Phobius"/>
    </source>
</evidence>
<dbReference type="EMBL" id="CP087164">
    <property type="protein sequence ID" value="UGS34544.1"/>
    <property type="molecule type" value="Genomic_DNA"/>
</dbReference>
<feature type="transmembrane region" description="Helical" evidence="1">
    <location>
        <begin position="227"/>
        <end position="244"/>
    </location>
</feature>
<keyword evidence="1" id="KW-0472">Membrane</keyword>
<keyword evidence="1" id="KW-0812">Transmembrane</keyword>
<keyword evidence="1" id="KW-1133">Transmembrane helix</keyword>
<gene>
    <name evidence="2" type="ORF">DSM104329_00923</name>
</gene>
<dbReference type="Pfam" id="PF09900">
    <property type="entry name" value="DUF2127"/>
    <property type="match status" value="1"/>
</dbReference>
<proteinExistence type="predicted"/>
<dbReference type="AlphaFoldDB" id="A0A9E7BZG2"/>
<reference evidence="2" key="1">
    <citation type="journal article" date="2022" name="Int. J. Syst. Evol. Microbiol.">
        <title>Pseudomonas aegrilactucae sp. nov. and Pseudomonas morbosilactucae sp. nov., pathogens causing bacterial rot of lettuce in Japan.</title>
        <authorList>
            <person name="Sawada H."/>
            <person name="Fujikawa T."/>
            <person name="Satou M."/>
        </authorList>
    </citation>
    <scope>NUCLEOTIDE SEQUENCE</scope>
    <source>
        <strain evidence="2">0166_1</strain>
    </source>
</reference>
<protein>
    <recommendedName>
        <fullName evidence="4">DUF2127 domain-containing protein</fullName>
    </recommendedName>
</protein>
<dbReference type="InterPro" id="IPR021125">
    <property type="entry name" value="DUF2127"/>
</dbReference>
<name>A0A9E7BZG2_9ACTN</name>
<evidence type="ECO:0000313" key="3">
    <source>
        <dbReference type="Proteomes" id="UP001162834"/>
    </source>
</evidence>
<feature type="transmembrane region" description="Helical" evidence="1">
    <location>
        <begin position="109"/>
        <end position="127"/>
    </location>
</feature>
<sequence length="277" mass="30613">MARDLPGTTRPRRFVPRLHYELIVCGVRGHELLGLDVAHVRPEDAIVVRPGNDGVRWHRCLRCDSWLPLPQPSEPSREVLPPREAIEVPLRGKALRDKIVLRTIAVDRAFHFVLLAVIAVAIFLFAANEASLRDPAYRVLADLQGAFNGSSAPKDHGVLHDVRRLFSISHGTLTKIGLLVAAYALLEGAEAVGLWLGKRWAEYLTFIATAGLMPLEIYEIVDRASVLKALTFVVNLAIVVYLLYAKRLFGIREGGAAEQAEREADVGWPALERATPA</sequence>
<organism evidence="2 3">
    <name type="scientific">Capillimicrobium parvum</name>
    <dbReference type="NCBI Taxonomy" id="2884022"/>
    <lineage>
        <taxon>Bacteria</taxon>
        <taxon>Bacillati</taxon>
        <taxon>Actinomycetota</taxon>
        <taxon>Thermoleophilia</taxon>
        <taxon>Solirubrobacterales</taxon>
        <taxon>Capillimicrobiaceae</taxon>
        <taxon>Capillimicrobium</taxon>
    </lineage>
</organism>
<keyword evidence="3" id="KW-1185">Reference proteome</keyword>
<dbReference type="KEGG" id="sbae:DSM104329_00923"/>
<dbReference type="RefSeq" id="WP_259314211.1">
    <property type="nucleotide sequence ID" value="NZ_CP087164.1"/>
</dbReference>
<evidence type="ECO:0008006" key="4">
    <source>
        <dbReference type="Google" id="ProtNLM"/>
    </source>
</evidence>